<organism evidence="2 3">
    <name type="scientific">Pleurodeles waltl</name>
    <name type="common">Iberian ribbed newt</name>
    <dbReference type="NCBI Taxonomy" id="8319"/>
    <lineage>
        <taxon>Eukaryota</taxon>
        <taxon>Metazoa</taxon>
        <taxon>Chordata</taxon>
        <taxon>Craniata</taxon>
        <taxon>Vertebrata</taxon>
        <taxon>Euteleostomi</taxon>
        <taxon>Amphibia</taxon>
        <taxon>Batrachia</taxon>
        <taxon>Caudata</taxon>
        <taxon>Salamandroidea</taxon>
        <taxon>Salamandridae</taxon>
        <taxon>Pleurodelinae</taxon>
        <taxon>Pleurodeles</taxon>
    </lineage>
</organism>
<name>A0AAV7UHM8_PLEWA</name>
<sequence>MGHHSPQDLSQTGSSQRPSQDQLVRPMCRRRHWKSLENGKRPGKIVVCSIGTLQDTEVVLDSLDDSEEGQTSWDPEVTDLTPI</sequence>
<protein>
    <submittedName>
        <fullName evidence="2">Uncharacterized protein</fullName>
    </submittedName>
</protein>
<reference evidence="2" key="1">
    <citation type="journal article" date="2022" name="bioRxiv">
        <title>Sequencing and chromosome-scale assembly of the giantPleurodeles waltlgenome.</title>
        <authorList>
            <person name="Brown T."/>
            <person name="Elewa A."/>
            <person name="Iarovenko S."/>
            <person name="Subramanian E."/>
            <person name="Araus A.J."/>
            <person name="Petzold A."/>
            <person name="Susuki M."/>
            <person name="Suzuki K.-i.T."/>
            <person name="Hayashi T."/>
            <person name="Toyoda A."/>
            <person name="Oliveira C."/>
            <person name="Osipova E."/>
            <person name="Leigh N.D."/>
            <person name="Simon A."/>
            <person name="Yun M.H."/>
        </authorList>
    </citation>
    <scope>NUCLEOTIDE SEQUENCE</scope>
    <source>
        <strain evidence="2">20211129_DDA</strain>
        <tissue evidence="2">Liver</tissue>
    </source>
</reference>
<evidence type="ECO:0000313" key="3">
    <source>
        <dbReference type="Proteomes" id="UP001066276"/>
    </source>
</evidence>
<evidence type="ECO:0000256" key="1">
    <source>
        <dbReference type="SAM" id="MobiDB-lite"/>
    </source>
</evidence>
<gene>
    <name evidence="2" type="ORF">NDU88_005303</name>
</gene>
<dbReference type="Proteomes" id="UP001066276">
    <property type="component" value="Chromosome 3_1"/>
</dbReference>
<feature type="region of interest" description="Disordered" evidence="1">
    <location>
        <begin position="63"/>
        <end position="83"/>
    </location>
</feature>
<dbReference type="EMBL" id="JANPWB010000005">
    <property type="protein sequence ID" value="KAJ1188542.1"/>
    <property type="molecule type" value="Genomic_DNA"/>
</dbReference>
<proteinExistence type="predicted"/>
<comment type="caution">
    <text evidence="2">The sequence shown here is derived from an EMBL/GenBank/DDBJ whole genome shotgun (WGS) entry which is preliminary data.</text>
</comment>
<evidence type="ECO:0000313" key="2">
    <source>
        <dbReference type="EMBL" id="KAJ1188542.1"/>
    </source>
</evidence>
<feature type="compositionally biased region" description="Polar residues" evidence="1">
    <location>
        <begin position="7"/>
        <end position="22"/>
    </location>
</feature>
<dbReference type="AlphaFoldDB" id="A0AAV7UHM8"/>
<feature type="region of interest" description="Disordered" evidence="1">
    <location>
        <begin position="1"/>
        <end position="26"/>
    </location>
</feature>
<keyword evidence="3" id="KW-1185">Reference proteome</keyword>
<accession>A0AAV7UHM8</accession>